<dbReference type="PANTHER" id="PTHR11088:SF74">
    <property type="entry name" value="ADENYLATE ISOPENTENYLTRANSFERASE 5, CHLOROPLASTIC"/>
    <property type="match status" value="1"/>
</dbReference>
<comment type="similarity">
    <text evidence="1">Belongs to the IPP transferase family.</text>
</comment>
<dbReference type="GO" id="GO:0006400">
    <property type="term" value="P:tRNA modification"/>
    <property type="evidence" value="ECO:0007669"/>
    <property type="project" value="TreeGrafter"/>
</dbReference>
<comment type="caution">
    <text evidence="7">The sequence shown here is derived from an EMBL/GenBank/DDBJ whole genome shotgun (WGS) entry which is preliminary data.</text>
</comment>
<evidence type="ECO:0000313" key="7">
    <source>
        <dbReference type="EMBL" id="PQQ07647.1"/>
    </source>
</evidence>
<evidence type="ECO:0000256" key="3">
    <source>
        <dbReference type="ARBA" id="ARBA00022712"/>
    </source>
</evidence>
<protein>
    <submittedName>
        <fullName evidence="7">Adenylate isopentenyltransferase 5 chloroplastic-like</fullName>
    </submittedName>
</protein>
<dbReference type="Proteomes" id="UP000250321">
    <property type="component" value="Unassembled WGS sequence"/>
</dbReference>
<proteinExistence type="inferred from homology"/>
<keyword evidence="4" id="KW-0547">Nucleotide-binding</keyword>
<sequence>MDPFFRRKDKVTVIMGATGTGKSRLSMDLAARFPVAEIINSDQMQVYKGLDKVTEEECRGKPHHLLREIDPNSNFTANDFKHIESIFIAGGSNSYIDRTVGLLDQVRRTEDDETRAAISKIKESACQLQKIRRLQNRQNWNMHRLDRRRTNFLQAPRGGRSSMGKTRGKTQAPT</sequence>
<dbReference type="EMBL" id="PJQY01000837">
    <property type="protein sequence ID" value="PQQ07647.1"/>
    <property type="molecule type" value="Genomic_DNA"/>
</dbReference>
<evidence type="ECO:0000256" key="1">
    <source>
        <dbReference type="ARBA" id="ARBA00005842"/>
    </source>
</evidence>
<keyword evidence="5" id="KW-0067">ATP-binding</keyword>
<feature type="region of interest" description="Disordered" evidence="6">
    <location>
        <begin position="148"/>
        <end position="174"/>
    </location>
</feature>
<dbReference type="GO" id="GO:0005739">
    <property type="term" value="C:mitochondrion"/>
    <property type="evidence" value="ECO:0007669"/>
    <property type="project" value="TreeGrafter"/>
</dbReference>
<name>A0A314YMP6_PRUYE</name>
<dbReference type="STRING" id="2094558.A0A314YMP6"/>
<dbReference type="AlphaFoldDB" id="A0A314YMP6"/>
<dbReference type="GO" id="GO:0052381">
    <property type="term" value="F:tRNA dimethylallyltransferase activity"/>
    <property type="evidence" value="ECO:0007669"/>
    <property type="project" value="TreeGrafter"/>
</dbReference>
<dbReference type="InterPro" id="IPR039657">
    <property type="entry name" value="Dimethylallyltransferase"/>
</dbReference>
<evidence type="ECO:0000256" key="5">
    <source>
        <dbReference type="ARBA" id="ARBA00022840"/>
    </source>
</evidence>
<keyword evidence="8" id="KW-1185">Reference proteome</keyword>
<dbReference type="PANTHER" id="PTHR11088">
    <property type="entry name" value="TRNA DIMETHYLALLYLTRANSFERASE"/>
    <property type="match status" value="1"/>
</dbReference>
<dbReference type="Pfam" id="PF01715">
    <property type="entry name" value="IPPT"/>
    <property type="match status" value="1"/>
</dbReference>
<gene>
    <name evidence="7" type="ORF">Pyn_04583</name>
</gene>
<evidence type="ECO:0000256" key="2">
    <source>
        <dbReference type="ARBA" id="ARBA00022679"/>
    </source>
</evidence>
<dbReference type="InterPro" id="IPR027417">
    <property type="entry name" value="P-loop_NTPase"/>
</dbReference>
<accession>A0A314YMP6</accession>
<evidence type="ECO:0000313" key="8">
    <source>
        <dbReference type="Proteomes" id="UP000250321"/>
    </source>
</evidence>
<dbReference type="GO" id="GO:0009691">
    <property type="term" value="P:cytokinin biosynthetic process"/>
    <property type="evidence" value="ECO:0007669"/>
    <property type="project" value="UniProtKB-KW"/>
</dbReference>
<evidence type="ECO:0000256" key="6">
    <source>
        <dbReference type="SAM" id="MobiDB-lite"/>
    </source>
</evidence>
<dbReference type="Gene3D" id="3.40.50.300">
    <property type="entry name" value="P-loop containing nucleotide triphosphate hydrolases"/>
    <property type="match status" value="1"/>
</dbReference>
<dbReference type="GO" id="GO:0005524">
    <property type="term" value="F:ATP binding"/>
    <property type="evidence" value="ECO:0007669"/>
    <property type="project" value="UniProtKB-KW"/>
</dbReference>
<dbReference type="OrthoDB" id="775260at2759"/>
<keyword evidence="2 7" id="KW-0808">Transferase</keyword>
<organism evidence="7 8">
    <name type="scientific">Prunus yedoensis var. nudiflora</name>
    <dbReference type="NCBI Taxonomy" id="2094558"/>
    <lineage>
        <taxon>Eukaryota</taxon>
        <taxon>Viridiplantae</taxon>
        <taxon>Streptophyta</taxon>
        <taxon>Embryophyta</taxon>
        <taxon>Tracheophyta</taxon>
        <taxon>Spermatophyta</taxon>
        <taxon>Magnoliopsida</taxon>
        <taxon>eudicotyledons</taxon>
        <taxon>Gunneridae</taxon>
        <taxon>Pentapetalae</taxon>
        <taxon>rosids</taxon>
        <taxon>fabids</taxon>
        <taxon>Rosales</taxon>
        <taxon>Rosaceae</taxon>
        <taxon>Amygdaloideae</taxon>
        <taxon>Amygdaleae</taxon>
        <taxon>Prunus</taxon>
    </lineage>
</organism>
<reference evidence="7 8" key="1">
    <citation type="submission" date="2018-02" db="EMBL/GenBank/DDBJ databases">
        <title>Draft genome of wild Prunus yedoensis var. nudiflora.</title>
        <authorList>
            <person name="Baek S."/>
            <person name="Kim J.-H."/>
            <person name="Choi K."/>
            <person name="Kim G.-B."/>
            <person name="Cho A."/>
            <person name="Jang H."/>
            <person name="Shin C.-H."/>
            <person name="Yu H.-J."/>
            <person name="Mun J.-H."/>
        </authorList>
    </citation>
    <scope>NUCLEOTIDE SEQUENCE [LARGE SCALE GENOMIC DNA]</scope>
    <source>
        <strain evidence="8">cv. Jeju island</strain>
        <tissue evidence="7">Leaf</tissue>
    </source>
</reference>
<keyword evidence="3" id="KW-0203">Cytokinin biosynthesis</keyword>
<evidence type="ECO:0000256" key="4">
    <source>
        <dbReference type="ARBA" id="ARBA00022741"/>
    </source>
</evidence>